<gene>
    <name evidence="3" type="ORF">N4G62_04715</name>
</gene>
<dbReference type="PANTHER" id="PTHR43037">
    <property type="entry name" value="UNNAMED PRODUCT-RELATED"/>
    <property type="match status" value="1"/>
</dbReference>
<dbReference type="InterPro" id="IPR050955">
    <property type="entry name" value="Plant_Biomass_Hydrol_Est"/>
</dbReference>
<dbReference type="RefSeq" id="WP_322538744.1">
    <property type="nucleotide sequence ID" value="NZ_JAOBTW010000004.1"/>
</dbReference>
<dbReference type="Gene3D" id="3.40.50.1820">
    <property type="entry name" value="alpha/beta hydrolase"/>
    <property type="match status" value="1"/>
</dbReference>
<comment type="caution">
    <text evidence="3">The sequence shown here is derived from an EMBL/GenBank/DDBJ whole genome shotgun (WGS) entry which is preliminary data.</text>
</comment>
<organism evidence="3 4">
    <name type="scientific">Sphingomonas sanguinis</name>
    <dbReference type="NCBI Taxonomy" id="33051"/>
    <lineage>
        <taxon>Bacteria</taxon>
        <taxon>Pseudomonadati</taxon>
        <taxon>Pseudomonadota</taxon>
        <taxon>Alphaproteobacteria</taxon>
        <taxon>Sphingomonadales</taxon>
        <taxon>Sphingomonadaceae</taxon>
        <taxon>Sphingomonas</taxon>
    </lineage>
</organism>
<proteinExistence type="predicted"/>
<evidence type="ECO:0000256" key="1">
    <source>
        <dbReference type="ARBA" id="ARBA00022729"/>
    </source>
</evidence>
<sequence>MPKLPHFVIPPVSIRRSASAKRYSGTGRWSRLRGFGTNPGNLNAHVYCPALLAADAALVVVLHGCTQTASDYDTGSGWSQMADLHGFALLFPEQQRANNPNLCFNWFNPDDSRRGSGEALSIREMIAAVVTAHSIDPARIFVTGLSAGGAMASILLATYPEIFAGGAIIAGLPFGCAATIPEAFDRMRGRGLPSEGELARLVRNASDHDGPWPTLSIWQGSADATVNPTNAEAIIGQWRSLHGVAAKPDRLEAVDGYPRRVWRNAAGRDVIEEFSITGMGHGTPLDTKANDGCGVAAPFMLEASISSTRHICRFWGLLPRGKEAKIMAASPDVAREASNALGAGTGPVGWHSPSGAVGQVIEDALRTAGLIR</sequence>
<evidence type="ECO:0000256" key="2">
    <source>
        <dbReference type="ARBA" id="ARBA00022801"/>
    </source>
</evidence>
<dbReference type="EMBL" id="JAOBTW010000004">
    <property type="protein sequence ID" value="MDZ7281328.1"/>
    <property type="molecule type" value="Genomic_DNA"/>
</dbReference>
<evidence type="ECO:0000313" key="4">
    <source>
        <dbReference type="Proteomes" id="UP001292182"/>
    </source>
</evidence>
<dbReference type="Proteomes" id="UP001292182">
    <property type="component" value="Unassembled WGS sequence"/>
</dbReference>
<name>A0ABU5LN09_9SPHN</name>
<keyword evidence="1" id="KW-0732">Signal</keyword>
<keyword evidence="4" id="KW-1185">Reference proteome</keyword>
<accession>A0ABU5LN09</accession>
<keyword evidence="2" id="KW-0378">Hydrolase</keyword>
<dbReference type="InterPro" id="IPR029058">
    <property type="entry name" value="AB_hydrolase_fold"/>
</dbReference>
<dbReference type="NCBIfam" id="TIGR01840">
    <property type="entry name" value="esterase_phb"/>
    <property type="match status" value="1"/>
</dbReference>
<dbReference type="PANTHER" id="PTHR43037:SF1">
    <property type="entry name" value="BLL1128 PROTEIN"/>
    <property type="match status" value="1"/>
</dbReference>
<reference evidence="4" key="1">
    <citation type="submission" date="2023-07" db="EMBL/GenBank/DDBJ databases">
        <title>Whole genome sequence analysis of rice epiphytic Sphingomonas sanguinis OsEp_Plm_15B2.</title>
        <authorList>
            <person name="Sahu K.P."/>
            <person name="Asharani P."/>
            <person name="Reddy B."/>
            <person name="Kumar A."/>
        </authorList>
    </citation>
    <scope>NUCLEOTIDE SEQUENCE [LARGE SCALE GENOMIC DNA]</scope>
    <source>
        <strain evidence="4">OsEp_Plm_15B2</strain>
    </source>
</reference>
<evidence type="ECO:0000313" key="3">
    <source>
        <dbReference type="EMBL" id="MDZ7281328.1"/>
    </source>
</evidence>
<dbReference type="Pfam" id="PF10503">
    <property type="entry name" value="Esterase_PHB"/>
    <property type="match status" value="1"/>
</dbReference>
<dbReference type="InterPro" id="IPR010126">
    <property type="entry name" value="Esterase_phb"/>
</dbReference>
<dbReference type="SUPFAM" id="SSF53474">
    <property type="entry name" value="alpha/beta-Hydrolases"/>
    <property type="match status" value="2"/>
</dbReference>
<protein>
    <submittedName>
        <fullName evidence="3">PHB depolymerase family esterase</fullName>
    </submittedName>
</protein>